<accession>A0A7J0BID3</accession>
<evidence type="ECO:0000313" key="2">
    <source>
        <dbReference type="Proteomes" id="UP000503840"/>
    </source>
</evidence>
<proteinExistence type="predicted"/>
<comment type="caution">
    <text evidence="1">The sequence shown here is derived from an EMBL/GenBank/DDBJ whole genome shotgun (WGS) entry which is preliminary data.</text>
</comment>
<evidence type="ECO:0000313" key="1">
    <source>
        <dbReference type="EMBL" id="GFM32905.1"/>
    </source>
</evidence>
<keyword evidence="2" id="KW-1185">Reference proteome</keyword>
<dbReference type="AlphaFoldDB" id="A0A7J0BID3"/>
<gene>
    <name evidence="1" type="ORF">DSM101010T_12700</name>
</gene>
<organism evidence="1 2">
    <name type="scientific">Desulfovibrio subterraneus</name>
    <dbReference type="NCBI Taxonomy" id="2718620"/>
    <lineage>
        <taxon>Bacteria</taxon>
        <taxon>Pseudomonadati</taxon>
        <taxon>Thermodesulfobacteriota</taxon>
        <taxon>Desulfovibrionia</taxon>
        <taxon>Desulfovibrionales</taxon>
        <taxon>Desulfovibrionaceae</taxon>
        <taxon>Desulfovibrio</taxon>
    </lineage>
</organism>
<reference evidence="1 2" key="1">
    <citation type="submission" date="2020-05" db="EMBL/GenBank/DDBJ databases">
        <title>Draft genome sequence of Desulfovibrio sp. strain HN2T.</title>
        <authorList>
            <person name="Ueno A."/>
            <person name="Tamazawa S."/>
            <person name="Tamamura S."/>
            <person name="Murakami T."/>
            <person name="Kiyama T."/>
            <person name="Inomata H."/>
            <person name="Amano Y."/>
            <person name="Miyakawa K."/>
            <person name="Tamaki H."/>
            <person name="Naganuma T."/>
            <person name="Kaneko K."/>
        </authorList>
    </citation>
    <scope>NUCLEOTIDE SEQUENCE [LARGE SCALE GENOMIC DNA]</scope>
    <source>
        <strain evidence="1 2">HN2</strain>
    </source>
</reference>
<sequence>MHAAESNSATATVTLTPYFDKWRKPDEHVLRRTDVTQDFAAQSFVRMLLTIDNEPETPYEVHLSSFALRSI</sequence>
<dbReference type="EMBL" id="BLVO01000012">
    <property type="protein sequence ID" value="GFM32905.1"/>
    <property type="molecule type" value="Genomic_DNA"/>
</dbReference>
<dbReference type="Proteomes" id="UP000503840">
    <property type="component" value="Unassembled WGS sequence"/>
</dbReference>
<protein>
    <submittedName>
        <fullName evidence="1">Uncharacterized protein</fullName>
    </submittedName>
</protein>
<name>A0A7J0BID3_9BACT</name>